<reference evidence="4" key="3">
    <citation type="submission" date="2015-04" db="UniProtKB">
        <authorList>
            <consortium name="EnsemblPlants"/>
        </authorList>
    </citation>
    <scope>IDENTIFICATION</scope>
    <source>
        <strain evidence="4">cv. Jemalong A17</strain>
    </source>
</reference>
<evidence type="ECO:0000256" key="1">
    <source>
        <dbReference type="SAM" id="MobiDB-lite"/>
    </source>
</evidence>
<dbReference type="EnsemblPlants" id="KEH40289">
    <property type="protein sequence ID" value="KEH40289"/>
    <property type="gene ID" value="MTR_1g026810"/>
</dbReference>
<organism evidence="2 5">
    <name type="scientific">Medicago truncatula</name>
    <name type="common">Barrel medic</name>
    <name type="synonym">Medicago tribuloides</name>
    <dbReference type="NCBI Taxonomy" id="3880"/>
    <lineage>
        <taxon>Eukaryota</taxon>
        <taxon>Viridiplantae</taxon>
        <taxon>Streptophyta</taxon>
        <taxon>Embryophyta</taxon>
        <taxon>Tracheophyta</taxon>
        <taxon>Spermatophyta</taxon>
        <taxon>Magnoliopsida</taxon>
        <taxon>eudicotyledons</taxon>
        <taxon>Gunneridae</taxon>
        <taxon>Pentapetalae</taxon>
        <taxon>rosids</taxon>
        <taxon>fabids</taxon>
        <taxon>Fabales</taxon>
        <taxon>Fabaceae</taxon>
        <taxon>Papilionoideae</taxon>
        <taxon>50 kb inversion clade</taxon>
        <taxon>NPAAA clade</taxon>
        <taxon>Hologalegina</taxon>
        <taxon>IRL clade</taxon>
        <taxon>Trifolieae</taxon>
        <taxon>Medicago</taxon>
    </lineage>
</organism>
<reference evidence="6" key="4">
    <citation type="journal article" date="2018" name="Nat. Plants">
        <title>Whole-genome landscape of Medicago truncatula symbiotic genes.</title>
        <authorList>
            <person name="Pecrix Y."/>
            <person name="Staton S.E."/>
            <person name="Sallet E."/>
            <person name="Lelandais-Briere C."/>
            <person name="Moreau S."/>
            <person name="Carrere S."/>
            <person name="Blein T."/>
            <person name="Jardinaud M.F."/>
            <person name="Latrasse D."/>
            <person name="Zouine M."/>
            <person name="Zahm M."/>
            <person name="Kreplak J."/>
            <person name="Mayjonade B."/>
            <person name="Satge C."/>
            <person name="Perez M."/>
            <person name="Cauet S."/>
            <person name="Marande W."/>
            <person name="Chantry-Darmon C."/>
            <person name="Lopez-Roques C."/>
            <person name="Bouchez O."/>
            <person name="Berard A."/>
            <person name="Debelle F."/>
            <person name="Munos S."/>
            <person name="Bendahmane A."/>
            <person name="Berges H."/>
            <person name="Niebel A."/>
            <person name="Buitink J."/>
            <person name="Frugier F."/>
            <person name="Benhamed M."/>
            <person name="Crespi M."/>
            <person name="Gouzy J."/>
            <person name="Gamas P."/>
        </authorList>
    </citation>
    <scope>NUCLEOTIDE SEQUENCE [LARGE SCALE GENOMIC DNA]</scope>
    <source>
        <strain evidence="6">cv. Jemalong A17</strain>
    </source>
</reference>
<dbReference type="HOGENOM" id="CLU_038014_0_0_1"/>
<dbReference type="PANTHER" id="PTHR34194">
    <property type="entry name" value="F14J8.16 PROTEIN"/>
    <property type="match status" value="1"/>
</dbReference>
<dbReference type="EMBL" id="PSQE01000001">
    <property type="protein sequence ID" value="RHN77707.1"/>
    <property type="molecule type" value="Genomic_DNA"/>
</dbReference>
<evidence type="ECO:0000313" key="6">
    <source>
        <dbReference type="Proteomes" id="UP000265566"/>
    </source>
</evidence>
<dbReference type="PANTHER" id="PTHR34194:SF27">
    <property type="match status" value="1"/>
</dbReference>
<dbReference type="OrthoDB" id="298344at2759"/>
<reference evidence="3" key="5">
    <citation type="journal article" date="2018" name="Nat. Plants">
        <title>Whole-genome landscape of Medicago truncatula symbiotic genes.</title>
        <authorList>
            <person name="Pecrix Y."/>
            <person name="Gamas P."/>
            <person name="Carrere S."/>
        </authorList>
    </citation>
    <scope>NUCLEOTIDE SEQUENCE</scope>
    <source>
        <tissue evidence="3">Leaves</tissue>
    </source>
</reference>
<dbReference type="STRING" id="3880.A0A072VE44"/>
<proteinExistence type="predicted"/>
<dbReference type="Proteomes" id="UP000265566">
    <property type="component" value="Chromosome 1"/>
</dbReference>
<evidence type="ECO:0000313" key="3">
    <source>
        <dbReference type="EMBL" id="RHN77707.1"/>
    </source>
</evidence>
<gene>
    <name evidence="4" type="primary">25482248</name>
    <name evidence="2" type="ordered locus">MTR_1g026810</name>
    <name evidence="3" type="ORF">MtrunA17_Chr1g0157671</name>
</gene>
<dbReference type="Proteomes" id="UP000002051">
    <property type="component" value="Unassembled WGS sequence"/>
</dbReference>
<dbReference type="KEGG" id="mtr:25482248"/>
<reference evidence="2 5" key="1">
    <citation type="journal article" date="2011" name="Nature">
        <title>The Medicago genome provides insight into the evolution of rhizobial symbioses.</title>
        <authorList>
            <person name="Young N.D."/>
            <person name="Debelle F."/>
            <person name="Oldroyd G.E."/>
            <person name="Geurts R."/>
            <person name="Cannon S.B."/>
            <person name="Udvardi M.K."/>
            <person name="Benedito V.A."/>
            <person name="Mayer K.F."/>
            <person name="Gouzy J."/>
            <person name="Schoof H."/>
            <person name="Van de Peer Y."/>
            <person name="Proost S."/>
            <person name="Cook D.R."/>
            <person name="Meyers B.C."/>
            <person name="Spannagl M."/>
            <person name="Cheung F."/>
            <person name="De Mita S."/>
            <person name="Krishnakumar V."/>
            <person name="Gundlach H."/>
            <person name="Zhou S."/>
            <person name="Mudge J."/>
            <person name="Bharti A.K."/>
            <person name="Murray J.D."/>
            <person name="Naoumkina M.A."/>
            <person name="Rosen B."/>
            <person name="Silverstein K.A."/>
            <person name="Tang H."/>
            <person name="Rombauts S."/>
            <person name="Zhao P.X."/>
            <person name="Zhou P."/>
            <person name="Barbe V."/>
            <person name="Bardou P."/>
            <person name="Bechner M."/>
            <person name="Bellec A."/>
            <person name="Berger A."/>
            <person name="Berges H."/>
            <person name="Bidwell S."/>
            <person name="Bisseling T."/>
            <person name="Choisne N."/>
            <person name="Couloux A."/>
            <person name="Denny R."/>
            <person name="Deshpande S."/>
            <person name="Dai X."/>
            <person name="Doyle J.J."/>
            <person name="Dudez A.M."/>
            <person name="Farmer A.D."/>
            <person name="Fouteau S."/>
            <person name="Franken C."/>
            <person name="Gibelin C."/>
            <person name="Gish J."/>
            <person name="Goldstein S."/>
            <person name="Gonzalez A.J."/>
            <person name="Green P.J."/>
            <person name="Hallab A."/>
            <person name="Hartog M."/>
            <person name="Hua A."/>
            <person name="Humphray S.J."/>
            <person name="Jeong D.H."/>
            <person name="Jing Y."/>
            <person name="Jocker A."/>
            <person name="Kenton S.M."/>
            <person name="Kim D.J."/>
            <person name="Klee K."/>
            <person name="Lai H."/>
            <person name="Lang C."/>
            <person name="Lin S."/>
            <person name="Macmil S.L."/>
            <person name="Magdelenat G."/>
            <person name="Matthews L."/>
            <person name="McCorrison J."/>
            <person name="Monaghan E.L."/>
            <person name="Mun J.H."/>
            <person name="Najar F.Z."/>
            <person name="Nicholson C."/>
            <person name="Noirot C."/>
            <person name="O'Bleness M."/>
            <person name="Paule C.R."/>
            <person name="Poulain J."/>
            <person name="Prion F."/>
            <person name="Qin B."/>
            <person name="Qu C."/>
            <person name="Retzel E.F."/>
            <person name="Riddle C."/>
            <person name="Sallet E."/>
            <person name="Samain S."/>
            <person name="Samson N."/>
            <person name="Sanders I."/>
            <person name="Saurat O."/>
            <person name="Scarpelli C."/>
            <person name="Schiex T."/>
            <person name="Segurens B."/>
            <person name="Severin A.J."/>
            <person name="Sherrier D.J."/>
            <person name="Shi R."/>
            <person name="Sims S."/>
            <person name="Singer S.R."/>
            <person name="Sinharoy S."/>
            <person name="Sterck L."/>
            <person name="Viollet A."/>
            <person name="Wang B.B."/>
            <person name="Wang K."/>
            <person name="Wang M."/>
            <person name="Wang X."/>
            <person name="Warfsmann J."/>
            <person name="Weissenbach J."/>
            <person name="White D.D."/>
            <person name="White J.D."/>
            <person name="Wiley G.B."/>
            <person name="Wincker P."/>
            <person name="Xing Y."/>
            <person name="Yang L."/>
            <person name="Yao Z."/>
            <person name="Ying F."/>
            <person name="Zhai J."/>
            <person name="Zhou L."/>
            <person name="Zuber A."/>
            <person name="Denarie J."/>
            <person name="Dixon R.A."/>
            <person name="May G.D."/>
            <person name="Schwartz D.C."/>
            <person name="Rogers J."/>
            <person name="Quetier F."/>
            <person name="Town C.D."/>
            <person name="Roe B.A."/>
        </authorList>
    </citation>
    <scope>NUCLEOTIDE SEQUENCE [LARGE SCALE GENOMIC DNA]</scope>
    <source>
        <strain evidence="2">A17</strain>
        <strain evidence="4 5">cv. Jemalong A17</strain>
    </source>
</reference>
<dbReference type="Gramene" id="rna1190">
    <property type="protein sequence ID" value="RHN77707.1"/>
    <property type="gene ID" value="gene1190"/>
</dbReference>
<evidence type="ECO:0000313" key="5">
    <source>
        <dbReference type="Proteomes" id="UP000002051"/>
    </source>
</evidence>
<evidence type="ECO:0000313" key="2">
    <source>
        <dbReference type="EMBL" id="KEH40289.1"/>
    </source>
</evidence>
<dbReference type="EMBL" id="CM001217">
    <property type="protein sequence ID" value="KEH40289.1"/>
    <property type="molecule type" value="Genomic_DNA"/>
</dbReference>
<feature type="region of interest" description="Disordered" evidence="1">
    <location>
        <begin position="165"/>
        <end position="186"/>
    </location>
</feature>
<reference evidence="2 5" key="2">
    <citation type="journal article" date="2014" name="BMC Genomics">
        <title>An improved genome release (version Mt4.0) for the model legume Medicago truncatula.</title>
        <authorList>
            <person name="Tang H."/>
            <person name="Krishnakumar V."/>
            <person name="Bidwell S."/>
            <person name="Rosen B."/>
            <person name="Chan A."/>
            <person name="Zhou S."/>
            <person name="Gentzbittel L."/>
            <person name="Childs K.L."/>
            <person name="Yandell M."/>
            <person name="Gundlach H."/>
            <person name="Mayer K.F."/>
            <person name="Schwartz D.C."/>
            <person name="Town C.D."/>
        </authorList>
    </citation>
    <scope>GENOME REANNOTATION</scope>
    <source>
        <strain evidence="2">A17</strain>
        <strain evidence="4 5">cv. Jemalong A17</strain>
    </source>
</reference>
<evidence type="ECO:0000313" key="4">
    <source>
        <dbReference type="EnsemblPlants" id="KEH40289"/>
    </source>
</evidence>
<sequence length="493" mass="55817">MFNPDGSHADDKTKRLRRLLRRREARNDILKHNRAVSASRTTAMICGNTNVLIDKNDYMIDDDVSEDCRIILIANTGDDDDEDYGSFLTTYNPGIENDSDKVDSDFATFLATYDPGVEIDSDKADLDYATFLVTYDPGVENDSDKMDSDYSTFLATYDPGVEIDSASNHSGASNIDVGNSNDNDEVDAGYQSLLPTYDPPGYISDDVGVDEDDHILVNLGSESLGQNSSDKQNSLFSDPAFEKSNELFLDPTYDPPGYISDDVGVDEGDHRLVNLGSESLGQISCFKQNSLVSDPAFEKNNELILNSATIVDGDKEYMSCKNTTNTPTVEDGGNCSDPDVTILEPYQVCEDTPFVPSKRYDSSYFEELNPKDEVQIAAYDDSQFRRRLLEHLERPYNQQEYESLLLELCEKKKQERHFETRRRVVESYHTEGVTTPYHVMYPDLTKAIAEESKNKRRILFLLRGFFFYMKNVCHMGSFQPWLDESCLELMRKL</sequence>
<feature type="compositionally biased region" description="Polar residues" evidence="1">
    <location>
        <begin position="165"/>
        <end position="181"/>
    </location>
</feature>
<protein>
    <submittedName>
        <fullName evidence="2 4">Uncharacterized protein</fullName>
    </submittedName>
</protein>
<name>A0A072VE44_MEDTR</name>
<dbReference type="AlphaFoldDB" id="A0A072VE44"/>
<accession>A0A072VE44</accession>
<keyword evidence="5" id="KW-1185">Reference proteome</keyword>